<keyword evidence="1" id="KW-0472">Membrane</keyword>
<keyword evidence="1" id="KW-1133">Transmembrane helix</keyword>
<name>A0ABU5DIH1_9BURK</name>
<dbReference type="InterPro" id="IPR031044">
    <property type="entry name" value="Small_Trp_rich"/>
</dbReference>
<comment type="caution">
    <text evidence="2">The sequence shown here is derived from an EMBL/GenBank/DDBJ whole genome shotgun (WGS) entry which is preliminary data.</text>
</comment>
<evidence type="ECO:0000313" key="3">
    <source>
        <dbReference type="Proteomes" id="UP001285263"/>
    </source>
</evidence>
<evidence type="ECO:0000256" key="1">
    <source>
        <dbReference type="SAM" id="Phobius"/>
    </source>
</evidence>
<keyword evidence="3" id="KW-1185">Reference proteome</keyword>
<evidence type="ECO:0000313" key="2">
    <source>
        <dbReference type="EMBL" id="MDY0746095.1"/>
    </source>
</evidence>
<gene>
    <name evidence="2" type="ORF">SNE35_16370</name>
</gene>
<organism evidence="2 3">
    <name type="scientific">Roseateles agri</name>
    <dbReference type="NCBI Taxonomy" id="3098619"/>
    <lineage>
        <taxon>Bacteria</taxon>
        <taxon>Pseudomonadati</taxon>
        <taxon>Pseudomonadota</taxon>
        <taxon>Betaproteobacteria</taxon>
        <taxon>Burkholderiales</taxon>
        <taxon>Sphaerotilaceae</taxon>
        <taxon>Roseateles</taxon>
    </lineage>
</organism>
<dbReference type="RefSeq" id="WP_320423995.1">
    <property type="nucleotide sequence ID" value="NZ_JAXCLA010000005.1"/>
</dbReference>
<proteinExistence type="predicted"/>
<accession>A0ABU5DIH1</accession>
<sequence>MWFVGLGVLLILLKLLGIGPVAAWAWWWVLSPFAGAVLWWAWADASGYTKRREMDKMDERKEARRQKAMNALGQGEKDRRR</sequence>
<keyword evidence="1" id="KW-0812">Transmembrane</keyword>
<dbReference type="EMBL" id="JAXCLA010000005">
    <property type="protein sequence ID" value="MDY0746095.1"/>
    <property type="molecule type" value="Genomic_DNA"/>
</dbReference>
<feature type="transmembrane region" description="Helical" evidence="1">
    <location>
        <begin position="27"/>
        <end position="47"/>
    </location>
</feature>
<dbReference type="Proteomes" id="UP001285263">
    <property type="component" value="Unassembled WGS sequence"/>
</dbReference>
<reference evidence="2 3" key="1">
    <citation type="submission" date="2023-11" db="EMBL/GenBank/DDBJ databases">
        <title>Paucibacter sp. nov., isolated from fresh soil in Korea.</title>
        <authorList>
            <person name="Le N.T.T."/>
        </authorList>
    </citation>
    <scope>NUCLEOTIDE SEQUENCE [LARGE SCALE GENOMIC DNA]</scope>
    <source>
        <strain evidence="2 3">R3-3</strain>
    </source>
</reference>
<protein>
    <submittedName>
        <fullName evidence="2">TIGR04438 family Trp-rich protein</fullName>
    </submittedName>
</protein>
<dbReference type="NCBIfam" id="TIGR04438">
    <property type="entry name" value="small_Trp_rich"/>
    <property type="match status" value="1"/>
</dbReference>